<dbReference type="NCBIfam" id="NF001809">
    <property type="entry name" value="PRK00528.1"/>
    <property type="match status" value="1"/>
</dbReference>
<dbReference type="GO" id="GO:1990904">
    <property type="term" value="C:ribonucleoprotein complex"/>
    <property type="evidence" value="ECO:0007669"/>
    <property type="project" value="UniProtKB-KW"/>
</dbReference>
<dbReference type="HAMAP" id="MF_00501">
    <property type="entry name" value="Ribosomal_bL31_1"/>
    <property type="match status" value="1"/>
</dbReference>
<dbReference type="PANTHER" id="PTHR33280:SF1">
    <property type="entry name" value="LARGE RIBOSOMAL SUBUNIT PROTEIN BL31C"/>
    <property type="match status" value="1"/>
</dbReference>
<evidence type="ECO:0000256" key="5">
    <source>
        <dbReference type="ARBA" id="ARBA00023274"/>
    </source>
</evidence>
<feature type="region of interest" description="Disordered" evidence="8">
    <location>
        <begin position="64"/>
        <end position="85"/>
    </location>
</feature>
<keyword evidence="2 7" id="KW-0699">rRNA-binding</keyword>
<gene>
    <name evidence="7" type="primary">rpmE</name>
    <name evidence="9" type="ORF">A2556_00320</name>
</gene>
<dbReference type="InterPro" id="IPR042105">
    <property type="entry name" value="Ribosomal_bL31_sf"/>
</dbReference>
<dbReference type="InterPro" id="IPR034704">
    <property type="entry name" value="Ribosomal_bL28/bL31-like_sf"/>
</dbReference>
<organism evidence="9 10">
    <name type="scientific">Candidatus Vogelbacteria bacterium RIFOXYD2_FULL_44_9</name>
    <dbReference type="NCBI Taxonomy" id="1802441"/>
    <lineage>
        <taxon>Bacteria</taxon>
        <taxon>Candidatus Vogeliibacteriota</taxon>
    </lineage>
</organism>
<dbReference type="Pfam" id="PF01197">
    <property type="entry name" value="Ribosomal_L31"/>
    <property type="match status" value="1"/>
</dbReference>
<evidence type="ECO:0000256" key="2">
    <source>
        <dbReference type="ARBA" id="ARBA00022730"/>
    </source>
</evidence>
<keyword evidence="7" id="KW-0479">Metal-binding</keyword>
<dbReference type="PANTHER" id="PTHR33280">
    <property type="entry name" value="50S RIBOSOMAL PROTEIN L31, CHLOROPLASTIC"/>
    <property type="match status" value="1"/>
</dbReference>
<accession>A0A1G2QLP3</accession>
<protein>
    <recommendedName>
        <fullName evidence="6 7">Large ribosomal subunit protein bL31</fullName>
    </recommendedName>
</protein>
<proteinExistence type="inferred from homology"/>
<comment type="caution">
    <text evidence="9">The sequence shown here is derived from an EMBL/GenBank/DDBJ whole genome shotgun (WGS) entry which is preliminary data.</text>
</comment>
<keyword evidence="3 7" id="KW-0694">RNA-binding</keyword>
<comment type="cofactor">
    <cofactor evidence="7">
        <name>Zn(2+)</name>
        <dbReference type="ChEBI" id="CHEBI:29105"/>
    </cofactor>
    <text evidence="7">Binds 1 zinc ion per subunit.</text>
</comment>
<evidence type="ECO:0000256" key="3">
    <source>
        <dbReference type="ARBA" id="ARBA00022884"/>
    </source>
</evidence>
<feature type="compositionally biased region" description="Basic residues" evidence="8">
    <location>
        <begin position="71"/>
        <end position="85"/>
    </location>
</feature>
<dbReference type="GO" id="GO:0005840">
    <property type="term" value="C:ribosome"/>
    <property type="evidence" value="ECO:0007669"/>
    <property type="project" value="UniProtKB-KW"/>
</dbReference>
<dbReference type="GO" id="GO:0046872">
    <property type="term" value="F:metal ion binding"/>
    <property type="evidence" value="ECO:0007669"/>
    <property type="project" value="UniProtKB-KW"/>
</dbReference>
<dbReference type="NCBIfam" id="TIGR00105">
    <property type="entry name" value="L31"/>
    <property type="match status" value="1"/>
</dbReference>
<evidence type="ECO:0000313" key="10">
    <source>
        <dbReference type="Proteomes" id="UP000177140"/>
    </source>
</evidence>
<feature type="binding site" evidence="7">
    <location>
        <position position="37"/>
    </location>
    <ligand>
        <name>Zn(2+)</name>
        <dbReference type="ChEBI" id="CHEBI:29105"/>
    </ligand>
</feature>
<dbReference type="InterPro" id="IPR002150">
    <property type="entry name" value="Ribosomal_bL31"/>
</dbReference>
<dbReference type="Proteomes" id="UP000177140">
    <property type="component" value="Unassembled WGS sequence"/>
</dbReference>
<sequence length="85" mass="9373">MKKDIHPEFFDQATVTCVCGNSFTVGATKEKINVEICSDCHPFYTGNDKVLDTAGRVEKFKTRASKATTTTKKKPATKKIAKSDN</sequence>
<feature type="binding site" evidence="7">
    <location>
        <position position="17"/>
    </location>
    <ligand>
        <name>Zn(2+)</name>
        <dbReference type="ChEBI" id="CHEBI:29105"/>
    </ligand>
</feature>
<evidence type="ECO:0000256" key="1">
    <source>
        <dbReference type="ARBA" id="ARBA00009296"/>
    </source>
</evidence>
<dbReference type="GO" id="GO:0019843">
    <property type="term" value="F:rRNA binding"/>
    <property type="evidence" value="ECO:0007669"/>
    <property type="project" value="UniProtKB-KW"/>
</dbReference>
<dbReference type="SUPFAM" id="SSF143800">
    <property type="entry name" value="L28p-like"/>
    <property type="match status" value="1"/>
</dbReference>
<dbReference type="InterPro" id="IPR027491">
    <property type="entry name" value="Ribosomal_bL31_A"/>
</dbReference>
<keyword evidence="4 7" id="KW-0689">Ribosomal protein</keyword>
<comment type="function">
    <text evidence="7">Binds the 23S rRNA.</text>
</comment>
<evidence type="ECO:0000256" key="4">
    <source>
        <dbReference type="ARBA" id="ARBA00022980"/>
    </source>
</evidence>
<comment type="subunit">
    <text evidence="7">Part of the 50S ribosomal subunit.</text>
</comment>
<keyword evidence="7" id="KW-0862">Zinc</keyword>
<dbReference type="EMBL" id="MHTM01000034">
    <property type="protein sequence ID" value="OHA61564.1"/>
    <property type="molecule type" value="Genomic_DNA"/>
</dbReference>
<name>A0A1G2QLP3_9BACT</name>
<comment type="similarity">
    <text evidence="1 7">Belongs to the bacterial ribosomal protein bL31 family. Type A subfamily.</text>
</comment>
<dbReference type="AlphaFoldDB" id="A0A1G2QLP3"/>
<dbReference type="PRINTS" id="PR01249">
    <property type="entry name" value="RIBOSOMALL31"/>
</dbReference>
<evidence type="ECO:0000313" key="9">
    <source>
        <dbReference type="EMBL" id="OHA61564.1"/>
    </source>
</evidence>
<dbReference type="Gene3D" id="4.10.830.30">
    <property type="entry name" value="Ribosomal protein L31"/>
    <property type="match status" value="1"/>
</dbReference>
<dbReference type="GO" id="GO:0003735">
    <property type="term" value="F:structural constituent of ribosome"/>
    <property type="evidence" value="ECO:0007669"/>
    <property type="project" value="InterPro"/>
</dbReference>
<evidence type="ECO:0000256" key="8">
    <source>
        <dbReference type="SAM" id="MobiDB-lite"/>
    </source>
</evidence>
<dbReference type="NCBIfam" id="NF000612">
    <property type="entry name" value="PRK00019.1"/>
    <property type="match status" value="1"/>
</dbReference>
<feature type="binding site" evidence="7">
    <location>
        <position position="19"/>
    </location>
    <ligand>
        <name>Zn(2+)</name>
        <dbReference type="ChEBI" id="CHEBI:29105"/>
    </ligand>
</feature>
<evidence type="ECO:0000256" key="6">
    <source>
        <dbReference type="ARBA" id="ARBA00035687"/>
    </source>
</evidence>
<keyword evidence="5 7" id="KW-0687">Ribonucleoprotein</keyword>
<dbReference type="GO" id="GO:0006412">
    <property type="term" value="P:translation"/>
    <property type="evidence" value="ECO:0007669"/>
    <property type="project" value="UniProtKB-UniRule"/>
</dbReference>
<feature type="binding site" evidence="7">
    <location>
        <position position="40"/>
    </location>
    <ligand>
        <name>Zn(2+)</name>
        <dbReference type="ChEBI" id="CHEBI:29105"/>
    </ligand>
</feature>
<evidence type="ECO:0000256" key="7">
    <source>
        <dbReference type="HAMAP-Rule" id="MF_00501"/>
    </source>
</evidence>
<reference evidence="9 10" key="1">
    <citation type="journal article" date="2016" name="Nat. Commun.">
        <title>Thousands of microbial genomes shed light on interconnected biogeochemical processes in an aquifer system.</title>
        <authorList>
            <person name="Anantharaman K."/>
            <person name="Brown C.T."/>
            <person name="Hug L.A."/>
            <person name="Sharon I."/>
            <person name="Castelle C.J."/>
            <person name="Probst A.J."/>
            <person name="Thomas B.C."/>
            <person name="Singh A."/>
            <person name="Wilkins M.J."/>
            <person name="Karaoz U."/>
            <person name="Brodie E.L."/>
            <person name="Williams K.H."/>
            <person name="Hubbard S.S."/>
            <person name="Banfield J.F."/>
        </authorList>
    </citation>
    <scope>NUCLEOTIDE SEQUENCE [LARGE SCALE GENOMIC DNA]</scope>
</reference>
<dbReference type="PROSITE" id="PS01143">
    <property type="entry name" value="RIBOSOMAL_L31"/>
    <property type="match status" value="1"/>
</dbReference>